<feature type="transmembrane region" description="Helical" evidence="8">
    <location>
        <begin position="46"/>
        <end position="67"/>
    </location>
</feature>
<dbReference type="EMBL" id="LR899997">
    <property type="protein sequence ID" value="CAD7243692.1"/>
    <property type="molecule type" value="Genomic_DNA"/>
</dbReference>
<name>A0A7R8X572_9CRUS</name>
<dbReference type="InterPro" id="IPR013604">
    <property type="entry name" value="7TM_chemorcpt"/>
</dbReference>
<dbReference type="GO" id="GO:0050909">
    <property type="term" value="P:sensory perception of taste"/>
    <property type="evidence" value="ECO:0007669"/>
    <property type="project" value="InterPro"/>
</dbReference>
<dbReference type="PANTHER" id="PTHR21421">
    <property type="entry name" value="GUSTATORY RECEPTOR"/>
    <property type="match status" value="1"/>
</dbReference>
<dbReference type="Proteomes" id="UP000677054">
    <property type="component" value="Unassembled WGS sequence"/>
</dbReference>
<reference evidence="9" key="1">
    <citation type="submission" date="2020-11" db="EMBL/GenBank/DDBJ databases">
        <authorList>
            <person name="Tran Van P."/>
        </authorList>
    </citation>
    <scope>NUCLEOTIDE SEQUENCE</scope>
</reference>
<dbReference type="EMBL" id="CAJPEV010000480">
    <property type="protein sequence ID" value="CAG0885702.1"/>
    <property type="molecule type" value="Genomic_DNA"/>
</dbReference>
<keyword evidence="6" id="KW-0675">Receptor</keyword>
<feature type="transmembrane region" description="Helical" evidence="8">
    <location>
        <begin position="87"/>
        <end position="106"/>
    </location>
</feature>
<keyword evidence="10" id="KW-1185">Reference proteome</keyword>
<evidence type="ECO:0000256" key="3">
    <source>
        <dbReference type="ARBA" id="ARBA00022692"/>
    </source>
</evidence>
<keyword evidence="4 8" id="KW-1133">Transmembrane helix</keyword>
<feature type="transmembrane region" description="Helical" evidence="8">
    <location>
        <begin position="136"/>
        <end position="157"/>
    </location>
</feature>
<evidence type="ECO:0000256" key="1">
    <source>
        <dbReference type="ARBA" id="ARBA00004651"/>
    </source>
</evidence>
<feature type="transmembrane region" description="Helical" evidence="8">
    <location>
        <begin position="177"/>
        <end position="203"/>
    </location>
</feature>
<sequence length="431" mass="47614">MGSESVLAWLRPFLLIAKFLGLFPLENVHSVGQESKDVLQFRALSAATVYSILFLPIMLGCIFTIIIKLNYWNLSVMLADDIATKCMVGIVIVSFIVSYLGMWINVSRYPAFLERLRWMEERIGVDAKEGRPLKRVGGFMLSSYAIIFLIIALGTSVDVIFHDNPIKEKVLYMTGNFTFYVLLVASLTPELIFVYMCHVLRIYSVHLLQDLSKKLKLHSTAKRDVPLSTLTLCQKISTITVPDTDSEIQISVQKARVHFVEISSLADTLSGLHSPGLLLIFLCNSVMATVTLYLGASAILREDWGVSLCGFSGAFVSLFRMGHVTLAAGNIGTQTQAKLKEISTTSGTQLSDRLSQQIILFELQMSSHPVKLTASDYFTLDKGVMTSVFGTIVTYLILLLQFRIEEAMDKDPAATPGSNSSSLASDSSHVP</sequence>
<accession>A0A7R8X572</accession>
<evidence type="ECO:0000256" key="7">
    <source>
        <dbReference type="SAM" id="MobiDB-lite"/>
    </source>
</evidence>
<evidence type="ECO:0000256" key="2">
    <source>
        <dbReference type="ARBA" id="ARBA00022475"/>
    </source>
</evidence>
<gene>
    <name evidence="9" type="ORF">DSTB1V02_LOCUS3606</name>
</gene>
<feature type="region of interest" description="Disordered" evidence="7">
    <location>
        <begin position="411"/>
        <end position="431"/>
    </location>
</feature>
<evidence type="ECO:0000256" key="6">
    <source>
        <dbReference type="ARBA" id="ARBA00023170"/>
    </source>
</evidence>
<comment type="subcellular location">
    <subcellularLocation>
        <location evidence="1">Cell membrane</location>
        <topology evidence="1">Multi-pass membrane protein</topology>
    </subcellularLocation>
</comment>
<dbReference type="GO" id="GO:0038023">
    <property type="term" value="F:signaling receptor activity"/>
    <property type="evidence" value="ECO:0007669"/>
    <property type="project" value="UniProtKB-ARBA"/>
</dbReference>
<dbReference type="OrthoDB" id="6366728at2759"/>
<dbReference type="AlphaFoldDB" id="A0A7R8X572"/>
<proteinExistence type="predicted"/>
<evidence type="ECO:0000256" key="5">
    <source>
        <dbReference type="ARBA" id="ARBA00023136"/>
    </source>
</evidence>
<dbReference type="GO" id="GO:0005886">
    <property type="term" value="C:plasma membrane"/>
    <property type="evidence" value="ECO:0007669"/>
    <property type="project" value="UniProtKB-SubCell"/>
</dbReference>
<protein>
    <recommendedName>
        <fullName evidence="11">Gustatory receptor</fullName>
    </recommendedName>
</protein>
<feature type="transmembrane region" description="Helical" evidence="8">
    <location>
        <begin position="6"/>
        <end position="25"/>
    </location>
</feature>
<feature type="compositionally biased region" description="Low complexity" evidence="7">
    <location>
        <begin position="418"/>
        <end position="431"/>
    </location>
</feature>
<dbReference type="Pfam" id="PF08395">
    <property type="entry name" value="7tm_7"/>
    <property type="match status" value="1"/>
</dbReference>
<evidence type="ECO:0008006" key="11">
    <source>
        <dbReference type="Google" id="ProtNLM"/>
    </source>
</evidence>
<evidence type="ECO:0000313" key="9">
    <source>
        <dbReference type="EMBL" id="CAD7243692.1"/>
    </source>
</evidence>
<organism evidence="9">
    <name type="scientific">Darwinula stevensoni</name>
    <dbReference type="NCBI Taxonomy" id="69355"/>
    <lineage>
        <taxon>Eukaryota</taxon>
        <taxon>Metazoa</taxon>
        <taxon>Ecdysozoa</taxon>
        <taxon>Arthropoda</taxon>
        <taxon>Crustacea</taxon>
        <taxon>Oligostraca</taxon>
        <taxon>Ostracoda</taxon>
        <taxon>Podocopa</taxon>
        <taxon>Podocopida</taxon>
        <taxon>Darwinulocopina</taxon>
        <taxon>Darwinuloidea</taxon>
        <taxon>Darwinulidae</taxon>
        <taxon>Darwinula</taxon>
    </lineage>
</organism>
<feature type="transmembrane region" description="Helical" evidence="8">
    <location>
        <begin position="277"/>
        <end position="300"/>
    </location>
</feature>
<dbReference type="PANTHER" id="PTHR21421:SF29">
    <property type="entry name" value="GUSTATORY RECEPTOR 5A FOR TREHALOSE-RELATED"/>
    <property type="match status" value="1"/>
</dbReference>
<evidence type="ECO:0000256" key="8">
    <source>
        <dbReference type="SAM" id="Phobius"/>
    </source>
</evidence>
<evidence type="ECO:0000256" key="4">
    <source>
        <dbReference type="ARBA" id="ARBA00022989"/>
    </source>
</evidence>
<dbReference type="GO" id="GO:0051606">
    <property type="term" value="P:detection of stimulus"/>
    <property type="evidence" value="ECO:0007669"/>
    <property type="project" value="UniProtKB-ARBA"/>
</dbReference>
<keyword evidence="5 8" id="KW-0472">Membrane</keyword>
<keyword evidence="3 8" id="KW-0812">Transmembrane</keyword>
<feature type="transmembrane region" description="Helical" evidence="8">
    <location>
        <begin position="384"/>
        <end position="402"/>
    </location>
</feature>
<evidence type="ECO:0000313" key="10">
    <source>
        <dbReference type="Proteomes" id="UP000677054"/>
    </source>
</evidence>
<keyword evidence="2" id="KW-1003">Cell membrane</keyword>